<keyword evidence="3" id="KW-1185">Reference proteome</keyword>
<proteinExistence type="predicted"/>
<comment type="caution">
    <text evidence="2">The sequence shown here is derived from an EMBL/GenBank/DDBJ whole genome shotgun (WGS) entry which is preliminary data.</text>
</comment>
<organism evidence="2 3">
    <name type="scientific">Streptomyces albospinus</name>
    <dbReference type="NCBI Taxonomy" id="285515"/>
    <lineage>
        <taxon>Bacteria</taxon>
        <taxon>Bacillati</taxon>
        <taxon>Actinomycetota</taxon>
        <taxon>Actinomycetes</taxon>
        <taxon>Kitasatosporales</taxon>
        <taxon>Streptomycetaceae</taxon>
        <taxon>Streptomyces</taxon>
    </lineage>
</organism>
<evidence type="ECO:0000313" key="3">
    <source>
        <dbReference type="Proteomes" id="UP000654471"/>
    </source>
</evidence>
<dbReference type="InterPro" id="IPR032710">
    <property type="entry name" value="NTF2-like_dom_sf"/>
</dbReference>
<sequence>MFGEMWSYDICSVCFWEDGLVQLRWPWSFGANAVCLVDAQRNYQRFGASYVYAGTMTRNADALAENFTADGVFEAPLMAAGATFPRRLVGREEIRSAMAAYYEQQAKDDRAPNPEKSAYVLHTTSDPDVFIVEIDVVFDGDGDGDGGDVTVSLVQIFRIRDGKIARLRDYFAPELMS</sequence>
<dbReference type="EMBL" id="BMRP01000005">
    <property type="protein sequence ID" value="GGU56626.1"/>
    <property type="molecule type" value="Genomic_DNA"/>
</dbReference>
<gene>
    <name evidence="2" type="ORF">GCM10010211_21890</name>
</gene>
<dbReference type="RefSeq" id="WP_229852127.1">
    <property type="nucleotide sequence ID" value="NZ_BMRP01000005.1"/>
</dbReference>
<dbReference type="Gene3D" id="3.10.450.50">
    <property type="match status" value="1"/>
</dbReference>
<dbReference type="Proteomes" id="UP000654471">
    <property type="component" value="Unassembled WGS sequence"/>
</dbReference>
<name>A0ABQ2V059_9ACTN</name>
<accession>A0ABQ2V059</accession>
<evidence type="ECO:0000313" key="2">
    <source>
        <dbReference type="EMBL" id="GGU56626.1"/>
    </source>
</evidence>
<evidence type="ECO:0000259" key="1">
    <source>
        <dbReference type="Pfam" id="PF14206"/>
    </source>
</evidence>
<feature type="domain" description="Cysteine-rich CPCC" evidence="1">
    <location>
        <begin position="4"/>
        <end position="60"/>
    </location>
</feature>
<dbReference type="SUPFAM" id="SSF54427">
    <property type="entry name" value="NTF2-like"/>
    <property type="match status" value="1"/>
</dbReference>
<reference evidence="3" key="1">
    <citation type="journal article" date="2019" name="Int. J. Syst. Evol. Microbiol.">
        <title>The Global Catalogue of Microorganisms (GCM) 10K type strain sequencing project: providing services to taxonomists for standard genome sequencing and annotation.</title>
        <authorList>
            <consortium name="The Broad Institute Genomics Platform"/>
            <consortium name="The Broad Institute Genome Sequencing Center for Infectious Disease"/>
            <person name="Wu L."/>
            <person name="Ma J."/>
        </authorList>
    </citation>
    <scope>NUCLEOTIDE SEQUENCE [LARGE SCALE GENOMIC DNA]</scope>
    <source>
        <strain evidence="3">JCM 3399</strain>
    </source>
</reference>
<dbReference type="Pfam" id="PF14206">
    <property type="entry name" value="Cys_rich_CPCC"/>
    <property type="match status" value="1"/>
</dbReference>
<dbReference type="InterPro" id="IPR025983">
    <property type="entry name" value="Cys_rich_CPCC"/>
</dbReference>
<protein>
    <recommendedName>
        <fullName evidence="1">Cysteine-rich CPCC domain-containing protein</fullName>
    </recommendedName>
</protein>